<proteinExistence type="predicted"/>
<dbReference type="InterPro" id="IPR035993">
    <property type="entry name" value="Notch-like_dom_sf"/>
</dbReference>
<keyword evidence="2" id="KW-0677">Repeat</keyword>
<accession>A0AAD3DCS5</accession>
<reference evidence="9 10" key="1">
    <citation type="journal article" date="2021" name="Sci. Rep.">
        <title>The genome of the diatom Chaetoceros tenuissimus carries an ancient integrated fragment of an extant virus.</title>
        <authorList>
            <person name="Hongo Y."/>
            <person name="Kimura K."/>
            <person name="Takaki Y."/>
            <person name="Yoshida Y."/>
            <person name="Baba S."/>
            <person name="Kobayashi G."/>
            <person name="Nagasaki K."/>
            <person name="Hano T."/>
            <person name="Tomaru Y."/>
        </authorList>
    </citation>
    <scope>NUCLEOTIDE SEQUENCE [LARGE SCALE GENOMIC DNA]</scope>
    <source>
        <strain evidence="9 10">NIES-3715</strain>
    </source>
</reference>
<organism evidence="9 10">
    <name type="scientific">Chaetoceros tenuissimus</name>
    <dbReference type="NCBI Taxonomy" id="426638"/>
    <lineage>
        <taxon>Eukaryota</taxon>
        <taxon>Sar</taxon>
        <taxon>Stramenopiles</taxon>
        <taxon>Ochrophyta</taxon>
        <taxon>Bacillariophyta</taxon>
        <taxon>Coscinodiscophyceae</taxon>
        <taxon>Chaetocerotophycidae</taxon>
        <taxon>Chaetocerotales</taxon>
        <taxon>Chaetocerotaceae</taxon>
        <taxon>Chaetoceros</taxon>
    </lineage>
</organism>
<evidence type="ECO:0000313" key="9">
    <source>
        <dbReference type="EMBL" id="GFH61931.1"/>
    </source>
</evidence>
<feature type="domain" description="LNR" evidence="8">
    <location>
        <begin position="90"/>
        <end position="127"/>
    </location>
</feature>
<comment type="subcellular location">
    <subcellularLocation>
        <location evidence="7">Endomembrane system</location>
        <topology evidence="7">Single-pass type I membrane protein</topology>
    </subcellularLocation>
</comment>
<comment type="caution">
    <text evidence="9">The sequence shown here is derived from an EMBL/GenBank/DDBJ whole genome shotgun (WGS) entry which is preliminary data.</text>
</comment>
<keyword evidence="1" id="KW-0812">Transmembrane</keyword>
<dbReference type="SUPFAM" id="SSF90193">
    <property type="entry name" value="Notch domain"/>
    <property type="match status" value="1"/>
</dbReference>
<evidence type="ECO:0000256" key="2">
    <source>
        <dbReference type="ARBA" id="ARBA00022737"/>
    </source>
</evidence>
<keyword evidence="10" id="KW-1185">Reference proteome</keyword>
<evidence type="ECO:0000256" key="1">
    <source>
        <dbReference type="ARBA" id="ARBA00022692"/>
    </source>
</evidence>
<keyword evidence="4" id="KW-0472">Membrane</keyword>
<keyword evidence="3" id="KW-1133">Transmembrane helix</keyword>
<evidence type="ECO:0000256" key="3">
    <source>
        <dbReference type="ARBA" id="ARBA00022989"/>
    </source>
</evidence>
<keyword evidence="6" id="KW-0325">Glycoprotein</keyword>
<name>A0AAD3DCS5_9STRA</name>
<gene>
    <name evidence="9" type="ORF">CTEN210_18407</name>
</gene>
<sequence>MNQELWVKYPECKLGIITNRIGDNIDGVYNTTEEYDWDDEDCDEMNEVLWAKYPDCKYGIDPGKIGNTLCDGGMYNTEECGWDDGDYTFFNTEFPNCNVVHPYKLGNGVCDPDANTEECGYDGGDCI</sequence>
<evidence type="ECO:0000259" key="8">
    <source>
        <dbReference type="SMART" id="SM00004"/>
    </source>
</evidence>
<dbReference type="Pfam" id="PF00066">
    <property type="entry name" value="Notch"/>
    <property type="match status" value="1"/>
</dbReference>
<dbReference type="AlphaFoldDB" id="A0AAD3DCS5"/>
<evidence type="ECO:0000256" key="4">
    <source>
        <dbReference type="ARBA" id="ARBA00023136"/>
    </source>
</evidence>
<evidence type="ECO:0000256" key="7">
    <source>
        <dbReference type="ARBA" id="ARBA00046288"/>
    </source>
</evidence>
<evidence type="ECO:0000256" key="5">
    <source>
        <dbReference type="ARBA" id="ARBA00023157"/>
    </source>
</evidence>
<dbReference type="Proteomes" id="UP001054902">
    <property type="component" value="Unassembled WGS sequence"/>
</dbReference>
<dbReference type="SMART" id="SM00004">
    <property type="entry name" value="NL"/>
    <property type="match status" value="1"/>
</dbReference>
<dbReference type="GO" id="GO:0012505">
    <property type="term" value="C:endomembrane system"/>
    <property type="evidence" value="ECO:0007669"/>
    <property type="project" value="UniProtKB-SubCell"/>
</dbReference>
<dbReference type="EMBL" id="BLLK01000075">
    <property type="protein sequence ID" value="GFH61931.1"/>
    <property type="molecule type" value="Genomic_DNA"/>
</dbReference>
<dbReference type="Gene3D" id="3.30.300.320">
    <property type="match status" value="1"/>
</dbReference>
<dbReference type="InterPro" id="IPR000800">
    <property type="entry name" value="Notch_dom"/>
</dbReference>
<evidence type="ECO:0000256" key="6">
    <source>
        <dbReference type="ARBA" id="ARBA00023180"/>
    </source>
</evidence>
<protein>
    <recommendedName>
        <fullName evidence="8">LNR domain-containing protein</fullName>
    </recommendedName>
</protein>
<keyword evidence="5" id="KW-1015">Disulfide bond</keyword>
<evidence type="ECO:0000313" key="10">
    <source>
        <dbReference type="Proteomes" id="UP001054902"/>
    </source>
</evidence>